<feature type="region of interest" description="Disordered" evidence="5">
    <location>
        <begin position="154"/>
        <end position="210"/>
    </location>
</feature>
<proteinExistence type="predicted"/>
<dbReference type="InterPro" id="IPR001202">
    <property type="entry name" value="WW_dom"/>
</dbReference>
<organism evidence="7">
    <name type="scientific">Aureoumbra lagunensis</name>
    <dbReference type="NCBI Taxonomy" id="44058"/>
    <lineage>
        <taxon>Eukaryota</taxon>
        <taxon>Sar</taxon>
        <taxon>Stramenopiles</taxon>
        <taxon>Ochrophyta</taxon>
        <taxon>Pelagophyceae</taxon>
        <taxon>Pelagomonadales</taxon>
        <taxon>Aureoumbra</taxon>
    </lineage>
</organism>
<dbReference type="GO" id="GO:0035329">
    <property type="term" value="P:hippo signaling"/>
    <property type="evidence" value="ECO:0007669"/>
    <property type="project" value="TreeGrafter"/>
</dbReference>
<dbReference type="PROSITE" id="PS01159">
    <property type="entry name" value="WW_DOMAIN_1"/>
    <property type="match status" value="1"/>
</dbReference>
<dbReference type="Pfam" id="PF00397">
    <property type="entry name" value="WW"/>
    <property type="match status" value="1"/>
</dbReference>
<evidence type="ECO:0000256" key="1">
    <source>
        <dbReference type="ARBA" id="ARBA00004123"/>
    </source>
</evidence>
<evidence type="ECO:0000256" key="3">
    <source>
        <dbReference type="ARBA" id="ARBA00022490"/>
    </source>
</evidence>
<keyword evidence="3" id="KW-0963">Cytoplasm</keyword>
<dbReference type="AlphaFoldDB" id="A0A7S3JXJ8"/>
<evidence type="ECO:0000313" key="7">
    <source>
        <dbReference type="EMBL" id="CAE0368351.1"/>
    </source>
</evidence>
<dbReference type="GO" id="GO:0005634">
    <property type="term" value="C:nucleus"/>
    <property type="evidence" value="ECO:0007669"/>
    <property type="project" value="UniProtKB-SubCell"/>
</dbReference>
<accession>A0A7S3JXJ8</accession>
<dbReference type="PANTHER" id="PTHR17616">
    <property type="entry name" value="YES-ASSOCIATED PROTEIN YAP1 FAMILY MEMBER"/>
    <property type="match status" value="1"/>
</dbReference>
<name>A0A7S3JXJ8_9STRA</name>
<dbReference type="SMART" id="SM00456">
    <property type="entry name" value="WW"/>
    <property type="match status" value="1"/>
</dbReference>
<dbReference type="CDD" id="cd00201">
    <property type="entry name" value="WW"/>
    <property type="match status" value="1"/>
</dbReference>
<feature type="domain" description="WW" evidence="6">
    <location>
        <begin position="175"/>
        <end position="208"/>
    </location>
</feature>
<reference evidence="7" key="1">
    <citation type="submission" date="2021-01" db="EMBL/GenBank/DDBJ databases">
        <authorList>
            <person name="Corre E."/>
            <person name="Pelletier E."/>
            <person name="Niang G."/>
            <person name="Scheremetjew M."/>
            <person name="Finn R."/>
            <person name="Kale V."/>
            <person name="Holt S."/>
            <person name="Cochrane G."/>
            <person name="Meng A."/>
            <person name="Brown T."/>
            <person name="Cohen L."/>
        </authorList>
    </citation>
    <scope>NUCLEOTIDE SEQUENCE</scope>
    <source>
        <strain evidence="7">CCMP1510</strain>
    </source>
</reference>
<feature type="compositionally biased region" description="Pro residues" evidence="5">
    <location>
        <begin position="166"/>
        <end position="179"/>
    </location>
</feature>
<dbReference type="GO" id="GO:0003713">
    <property type="term" value="F:transcription coactivator activity"/>
    <property type="evidence" value="ECO:0007669"/>
    <property type="project" value="TreeGrafter"/>
</dbReference>
<sequence>MGKGAHGFHGGHGGGFGHGGFGHGGWGHGGWGHGGWGHGGPGPGALLVGAAAGVAAGAVYASSRPPARYHRYPNRVVVVHAPANVQLAPNEKYVQLTRPAGVNCGDTIEIMIENHPYYVTIPQGVPEGGVFNCKVPVVQQQAQPVQMAQPVAQPVAQPTQAAPSYAAPPPPNYSSPLPPGWEEKVAPDGRTYYVDHNTKTTSWERPIPMH</sequence>
<dbReference type="GO" id="GO:0005737">
    <property type="term" value="C:cytoplasm"/>
    <property type="evidence" value="ECO:0007669"/>
    <property type="project" value="UniProtKB-SubCell"/>
</dbReference>
<evidence type="ECO:0000256" key="2">
    <source>
        <dbReference type="ARBA" id="ARBA00004496"/>
    </source>
</evidence>
<dbReference type="InterPro" id="IPR051583">
    <property type="entry name" value="YAP1"/>
</dbReference>
<protein>
    <recommendedName>
        <fullName evidence="6">WW domain-containing protein</fullName>
    </recommendedName>
</protein>
<keyword evidence="4" id="KW-0539">Nucleus</keyword>
<feature type="compositionally biased region" description="Low complexity" evidence="5">
    <location>
        <begin position="154"/>
        <end position="165"/>
    </location>
</feature>
<evidence type="ECO:0000256" key="5">
    <source>
        <dbReference type="SAM" id="MobiDB-lite"/>
    </source>
</evidence>
<dbReference type="PRINTS" id="PR00403">
    <property type="entry name" value="WWDOMAIN"/>
</dbReference>
<gene>
    <name evidence="7" type="ORF">ALAG00032_LOCUS9114</name>
</gene>
<dbReference type="GO" id="GO:0045944">
    <property type="term" value="P:positive regulation of transcription by RNA polymerase II"/>
    <property type="evidence" value="ECO:0007669"/>
    <property type="project" value="TreeGrafter"/>
</dbReference>
<dbReference type="PANTHER" id="PTHR17616:SF8">
    <property type="entry name" value="TRANSCRIPTIONAL COACTIVATOR YORKIE"/>
    <property type="match status" value="1"/>
</dbReference>
<comment type="subcellular location">
    <subcellularLocation>
        <location evidence="2">Cytoplasm</location>
    </subcellularLocation>
    <subcellularLocation>
        <location evidence="1">Nucleus</location>
    </subcellularLocation>
</comment>
<dbReference type="EMBL" id="HBIJ01013436">
    <property type="protein sequence ID" value="CAE0368351.1"/>
    <property type="molecule type" value="Transcribed_RNA"/>
</dbReference>
<dbReference type="PROSITE" id="PS50020">
    <property type="entry name" value="WW_DOMAIN_2"/>
    <property type="match status" value="1"/>
</dbReference>
<evidence type="ECO:0000259" key="6">
    <source>
        <dbReference type="PROSITE" id="PS50020"/>
    </source>
</evidence>
<evidence type="ECO:0000256" key="4">
    <source>
        <dbReference type="ARBA" id="ARBA00023242"/>
    </source>
</evidence>
<dbReference type="InterPro" id="IPR036020">
    <property type="entry name" value="WW_dom_sf"/>
</dbReference>
<dbReference type="Gene3D" id="2.20.70.10">
    <property type="match status" value="1"/>
</dbReference>
<dbReference type="SUPFAM" id="SSF51045">
    <property type="entry name" value="WW domain"/>
    <property type="match status" value="1"/>
</dbReference>